<dbReference type="Gene3D" id="3.30.420.40">
    <property type="match status" value="2"/>
</dbReference>
<dbReference type="RefSeq" id="WP_132013247.1">
    <property type="nucleotide sequence ID" value="NZ_SLUN01000004.1"/>
</dbReference>
<dbReference type="InterPro" id="IPR040607">
    <property type="entry name" value="ALP_N"/>
</dbReference>
<dbReference type="InterPro" id="IPR043129">
    <property type="entry name" value="ATPase_NBD"/>
</dbReference>
<sequence length="337" mass="38142">MSNQEQTVIIVDSGRQFVKAICGQTLRLIPSVVAPAREFRMDLNLSDPKYHWVAIDGQEYFVGALALEQSKDAAQERDPDKTNRNNHILVVTACASFLHRSDEQVTLLTNCPARDWRRQKDHIRQAFLGRYTVTKKAGPDRETVDFTIGDVKVLPEGAMAYFGYVYDDENMVQLHPEFLKANVLVLECGDQTINYISMMRGVYRDDDCGSLDLGLYNAHADVQKWLESQGVEITQSELSRVIIGQEAIYRGKNIIDYRSALRDAYAGLVTKILNQLQSRLKFGNYQHLLLAGGGAGPLRDELQRRLGDLLDIHCPEDAQWLNAYGAKVMYELNRKKG</sequence>
<dbReference type="EMBL" id="SLUN01000004">
    <property type="protein sequence ID" value="TCL74261.1"/>
    <property type="molecule type" value="Genomic_DNA"/>
</dbReference>
<proteinExistence type="predicted"/>
<evidence type="ECO:0000313" key="4">
    <source>
        <dbReference type="Proteomes" id="UP000295008"/>
    </source>
</evidence>
<dbReference type="Proteomes" id="UP000295008">
    <property type="component" value="Unassembled WGS sequence"/>
</dbReference>
<dbReference type="OrthoDB" id="5412507at2"/>
<accession>A0A4R1S4W1</accession>
<evidence type="ECO:0000313" key="3">
    <source>
        <dbReference type="EMBL" id="TCL74261.1"/>
    </source>
</evidence>
<dbReference type="Pfam" id="PF21522">
    <property type="entry name" value="MreB-like_C"/>
    <property type="match status" value="1"/>
</dbReference>
<feature type="domain" description="Actin homologue MreB-like C-terminal" evidence="2">
    <location>
        <begin position="187"/>
        <end position="303"/>
    </location>
</feature>
<protein>
    <submittedName>
        <fullName evidence="3">Uncharacterized protein</fullName>
    </submittedName>
</protein>
<comment type="caution">
    <text evidence="3">The sequence shown here is derived from an EMBL/GenBank/DDBJ whole genome shotgun (WGS) entry which is preliminary data.</text>
</comment>
<organism evidence="3 4">
    <name type="scientific">Hydrogenispora ethanolica</name>
    <dbReference type="NCBI Taxonomy" id="1082276"/>
    <lineage>
        <taxon>Bacteria</taxon>
        <taxon>Bacillati</taxon>
        <taxon>Bacillota</taxon>
        <taxon>Hydrogenispora</taxon>
    </lineage>
</organism>
<evidence type="ECO:0000259" key="1">
    <source>
        <dbReference type="Pfam" id="PF17989"/>
    </source>
</evidence>
<name>A0A4R1S4W1_HYDET</name>
<dbReference type="SUPFAM" id="SSF53067">
    <property type="entry name" value="Actin-like ATPase domain"/>
    <property type="match status" value="2"/>
</dbReference>
<dbReference type="Pfam" id="PF17989">
    <property type="entry name" value="ALP_N"/>
    <property type="match status" value="1"/>
</dbReference>
<gene>
    <name evidence="3" type="ORF">EDC14_1004199</name>
</gene>
<dbReference type="AlphaFoldDB" id="A0A4R1S4W1"/>
<evidence type="ECO:0000259" key="2">
    <source>
        <dbReference type="Pfam" id="PF21522"/>
    </source>
</evidence>
<reference evidence="3 4" key="1">
    <citation type="submission" date="2019-03" db="EMBL/GenBank/DDBJ databases">
        <title>Genomic Encyclopedia of Type Strains, Phase IV (KMG-IV): sequencing the most valuable type-strain genomes for metagenomic binning, comparative biology and taxonomic classification.</title>
        <authorList>
            <person name="Goeker M."/>
        </authorList>
    </citation>
    <scope>NUCLEOTIDE SEQUENCE [LARGE SCALE GENOMIC DNA]</scope>
    <source>
        <strain evidence="3 4">LX-B</strain>
    </source>
</reference>
<dbReference type="InterPro" id="IPR049067">
    <property type="entry name" value="MreB-like_C"/>
</dbReference>
<feature type="domain" description="Actin-like protein N-terminal" evidence="1">
    <location>
        <begin position="11"/>
        <end position="158"/>
    </location>
</feature>
<keyword evidence="4" id="KW-1185">Reference proteome</keyword>